<protein>
    <submittedName>
        <fullName evidence="2">Soj-like protein</fullName>
        <ecNumber evidence="2">3.6.-.-</ecNumber>
    </submittedName>
</protein>
<dbReference type="InterPro" id="IPR050678">
    <property type="entry name" value="DNA_Partitioning_ATPase"/>
</dbReference>
<reference evidence="2 3" key="1">
    <citation type="submission" date="2019-02" db="EMBL/GenBank/DDBJ databases">
        <title>Deep-cultivation of Planctomycetes and their phenomic and genomic characterization uncovers novel biology.</title>
        <authorList>
            <person name="Wiegand S."/>
            <person name="Jogler M."/>
            <person name="Boedeker C."/>
            <person name="Pinto D."/>
            <person name="Vollmers J."/>
            <person name="Rivas-Marin E."/>
            <person name="Kohn T."/>
            <person name="Peeters S.H."/>
            <person name="Heuer A."/>
            <person name="Rast P."/>
            <person name="Oberbeckmann S."/>
            <person name="Bunk B."/>
            <person name="Jeske O."/>
            <person name="Meyerdierks A."/>
            <person name="Storesund J.E."/>
            <person name="Kallscheuer N."/>
            <person name="Luecker S."/>
            <person name="Lage O.M."/>
            <person name="Pohl T."/>
            <person name="Merkel B.J."/>
            <person name="Hornburger P."/>
            <person name="Mueller R.-W."/>
            <person name="Bruemmer F."/>
            <person name="Labrenz M."/>
            <person name="Spormann A.M."/>
            <person name="Op den Camp H."/>
            <person name="Overmann J."/>
            <person name="Amann R."/>
            <person name="Jetten M.S.M."/>
            <person name="Mascher T."/>
            <person name="Medema M.H."/>
            <person name="Devos D.P."/>
            <person name="Kaster A.-K."/>
            <person name="Ovreas L."/>
            <person name="Rohde M."/>
            <person name="Galperin M.Y."/>
            <person name="Jogler C."/>
        </authorList>
    </citation>
    <scope>NUCLEOTIDE SEQUENCE [LARGE SCALE GENOMIC DNA]</scope>
    <source>
        <strain evidence="2 3">Pla175</strain>
    </source>
</reference>
<sequence length="272" mass="29365">MRSIAVINQKGGVGKTTTAVNLSAALARSGFRVGLLDMDPQAHASIHLGVDPKRPEATMYDLLAGDATLDDLWRHGDTNLQVAPAHIDLAAVEVELAGVVGREVILRDKLASQADRFDYLLIDCPPSLGVLTLNALTAVEDVFLPMQPHFLALHGLSKLMQTVGLVSERLNPRLRMAGVVLCMYESGTRLATEVSEDVGRFFGQLRGSGPVWSSVRLFETRVRRNIRLAEAPSFGQSIFGYAADSRGAEDYASLGAEVEAYYAGRKLLTTAA</sequence>
<dbReference type="Pfam" id="PF13614">
    <property type="entry name" value="AAA_31"/>
    <property type="match status" value="1"/>
</dbReference>
<feature type="domain" description="AAA" evidence="1">
    <location>
        <begin position="1"/>
        <end position="176"/>
    </location>
</feature>
<dbReference type="InterPro" id="IPR027417">
    <property type="entry name" value="P-loop_NTPase"/>
</dbReference>
<dbReference type="OrthoDB" id="9815116at2"/>
<dbReference type="PANTHER" id="PTHR13696:SF52">
    <property type="entry name" value="PARA FAMILY PROTEIN CT_582"/>
    <property type="match status" value="1"/>
</dbReference>
<evidence type="ECO:0000259" key="1">
    <source>
        <dbReference type="Pfam" id="PF13614"/>
    </source>
</evidence>
<organism evidence="2 3">
    <name type="scientific">Pirellulimonas nuda</name>
    <dbReference type="NCBI Taxonomy" id="2528009"/>
    <lineage>
        <taxon>Bacteria</taxon>
        <taxon>Pseudomonadati</taxon>
        <taxon>Planctomycetota</taxon>
        <taxon>Planctomycetia</taxon>
        <taxon>Pirellulales</taxon>
        <taxon>Lacipirellulaceae</taxon>
        <taxon>Pirellulimonas</taxon>
    </lineage>
</organism>
<evidence type="ECO:0000313" key="3">
    <source>
        <dbReference type="Proteomes" id="UP000317429"/>
    </source>
</evidence>
<accession>A0A518DJN0</accession>
<dbReference type="KEGG" id="pnd:Pla175_51140"/>
<dbReference type="InterPro" id="IPR025669">
    <property type="entry name" value="AAA_dom"/>
</dbReference>
<dbReference type="Proteomes" id="UP000317429">
    <property type="component" value="Chromosome"/>
</dbReference>
<keyword evidence="2" id="KW-0378">Hydrolase</keyword>
<dbReference type="EMBL" id="CP036291">
    <property type="protein sequence ID" value="QDU91684.1"/>
    <property type="molecule type" value="Genomic_DNA"/>
</dbReference>
<dbReference type="SUPFAM" id="SSF52540">
    <property type="entry name" value="P-loop containing nucleoside triphosphate hydrolases"/>
    <property type="match status" value="1"/>
</dbReference>
<evidence type="ECO:0000313" key="2">
    <source>
        <dbReference type="EMBL" id="QDU91684.1"/>
    </source>
</evidence>
<keyword evidence="3" id="KW-1185">Reference proteome</keyword>
<dbReference type="FunFam" id="3.40.50.300:FF:000285">
    <property type="entry name" value="Sporulation initiation inhibitor Soj"/>
    <property type="match status" value="1"/>
</dbReference>
<name>A0A518DJN0_9BACT</name>
<proteinExistence type="predicted"/>
<dbReference type="GO" id="GO:0016787">
    <property type="term" value="F:hydrolase activity"/>
    <property type="evidence" value="ECO:0007669"/>
    <property type="project" value="UniProtKB-KW"/>
</dbReference>
<dbReference type="CDD" id="cd02042">
    <property type="entry name" value="ParAB_family"/>
    <property type="match status" value="1"/>
</dbReference>
<dbReference type="EC" id="3.6.-.-" evidence="2"/>
<dbReference type="Gene3D" id="3.40.50.300">
    <property type="entry name" value="P-loop containing nucleotide triphosphate hydrolases"/>
    <property type="match status" value="1"/>
</dbReference>
<dbReference type="AlphaFoldDB" id="A0A518DJN0"/>
<dbReference type="RefSeq" id="WP_145291844.1">
    <property type="nucleotide sequence ID" value="NZ_CP036291.1"/>
</dbReference>
<dbReference type="PANTHER" id="PTHR13696">
    <property type="entry name" value="P-LOOP CONTAINING NUCLEOSIDE TRIPHOSPHATE HYDROLASE"/>
    <property type="match status" value="1"/>
</dbReference>
<gene>
    <name evidence="2" type="ORF">Pla175_51140</name>
</gene>